<feature type="region of interest" description="Disordered" evidence="6">
    <location>
        <begin position="469"/>
        <end position="490"/>
    </location>
</feature>
<feature type="repeat" description="PPR" evidence="5">
    <location>
        <begin position="818"/>
        <end position="849"/>
    </location>
</feature>
<feature type="region of interest" description="Disordered" evidence="6">
    <location>
        <begin position="1"/>
        <end position="103"/>
    </location>
</feature>
<evidence type="ECO:0000256" key="5">
    <source>
        <dbReference type="PROSITE-ProRule" id="PRU00708"/>
    </source>
</evidence>
<dbReference type="Gene3D" id="1.25.40.10">
    <property type="entry name" value="Tetratricopeptide repeat domain"/>
    <property type="match status" value="2"/>
</dbReference>
<comment type="function">
    <text evidence="3">Regulates mitochondrial small subunit maturation by controlling 15S rRNA 5'-end processing. Localizes to the 5' precursor of the 15S rRNA in a position that is subsequently occupied by mS47 in the mature yeast mtSSU. Uses structure and sequence-specific RNA recognition, binding to a single-stranded region of the precursor and specifically recognizing bases -6 to -1. The exchange of Ccm1 for mS47 is coupled to the irreversible removal of precursor rRNA that is accompanied by conformational changes of the mitoribosomal proteins uS5m and mS26. These conformational changes signal completion of 5'-end rRNA processing through protection of the mature 5'-end of the 15S rRNA and stabilization of mS47. The removal of the 5' precursor together with the dissociation of Ccm1 may be catalyzed by the 5'-3' exoribonuclease Pet127. Involved in the specific removal of group I introns in mitochondrial encoded transcripts.</text>
</comment>
<sequence>MLPFLTPSPALVRPSSRLAPRTQIRPKQQVFLPGRPSSSSAFVQPLPNTARHDQDVEGQDGAATQTRPRPDNAAFSHFFDKRTPSYTQTSTKPKASHEIASASPDAVTAFRHAIGTREPASIIEAYQLLIQAQQRHAQGVRNSSSRTVDIPDIGFPVRKADIQTAVRHLVKHAQREGYMAPHLVQACHRMFQDMSQLFGFRIAPTDLHRQLQTFCLSDSPTLHPCEAFEQLRASYPEWQPNSSEWGMVIAYLEQHHSNDHAIQLWNEALGAGVEIEDPLRNTMIKVFLAVNNTAEADALRQQLAQDDAHLGIDTLTATVEELCILASTSKQVDAESMRKLRTHATNLRNALDSNSDLGTDSSAWQALLRYEAIVAGPAHALQMARKAFKPGVFDYGVLCMLLRLHTDELNDLQSSDEALELLDRIQSAIDPKRTIQLDDRCYSILMLGLLSPSGSGQDDAVALNQDGDLVADQDTDGGGGRSPRSLPSPNQVREVQLLYDHVRALGVPPTPLLVTPLLTAYCEAFLPSLPSAMKLVQDMLEHGSLPSLSARKQASSTRRKASRSRSLAIGISIVRPVLDACIKLKDLASARDLLSRLHEAGIAIEPAHKTDLMRRLISITTSWPEAFNVYRSLSRFPTSPSSGTRTPSRGLDERGYISLLQSLRALTFSDPKTPHSATPLPAPPEELLGIVQDMRSAGHPPSCAVYTSILDYYAKLPQPCYLGVQATHEMLKLDVELEPDLPLINALMNAYNRADEPAMVLAIWDSLMATRQEIDGVTLSVFFDTAGRHGLLGVARKAIGTVRRVEGQGGGVRRSAMTKGAWDSWLECLARCGRLEEAIELAFGEMRKTLFTEAIGAHDLDDAGDQGGALTVTLLVMKSTQAPVKDRHGQVVGPDAKTMGTLLRFAAHERDRRQKRLMGNLSPGPTDDSVVSRGRGTSIWHTLRARIREELSWLYPQVKHIGENTPL</sequence>
<gene>
    <name evidence="7" type="ORF">SPSC_01969</name>
</gene>
<dbReference type="InterPro" id="IPR002885">
    <property type="entry name" value="PPR_rpt"/>
</dbReference>
<name>A0A127ZB31_9BASI</name>
<evidence type="ECO:0000313" key="7">
    <source>
        <dbReference type="EMBL" id="CDU23340.1"/>
    </source>
</evidence>
<reference evidence="7" key="1">
    <citation type="submission" date="2014-06" db="EMBL/GenBank/DDBJ databases">
        <authorList>
            <person name="Ju J."/>
            <person name="Zhang J."/>
        </authorList>
    </citation>
    <scope>NUCLEOTIDE SEQUENCE</scope>
    <source>
        <strain evidence="7">SscI8</strain>
    </source>
</reference>
<comment type="subunit">
    <text evidence="4">Binds to mitochondrial small subunit 15S rRNA.</text>
</comment>
<feature type="compositionally biased region" description="Polar residues" evidence="6">
    <location>
        <begin position="84"/>
        <end position="93"/>
    </location>
</feature>
<protein>
    <submittedName>
        <fullName evidence="7">Uncharacterized protein</fullName>
    </submittedName>
</protein>
<accession>A0A127ZB31</accession>
<keyword evidence="2" id="KW-0677">Repeat</keyword>
<organism evidence="7">
    <name type="scientific">Sporisorium scitamineum</name>
    <dbReference type="NCBI Taxonomy" id="49012"/>
    <lineage>
        <taxon>Eukaryota</taxon>
        <taxon>Fungi</taxon>
        <taxon>Dikarya</taxon>
        <taxon>Basidiomycota</taxon>
        <taxon>Ustilaginomycotina</taxon>
        <taxon>Ustilaginomycetes</taxon>
        <taxon>Ustilaginales</taxon>
        <taxon>Ustilaginaceae</taxon>
        <taxon>Sporisorium</taxon>
    </lineage>
</organism>
<evidence type="ECO:0000256" key="2">
    <source>
        <dbReference type="ARBA" id="ARBA00022737"/>
    </source>
</evidence>
<feature type="region of interest" description="Disordered" evidence="6">
    <location>
        <begin position="914"/>
        <end position="933"/>
    </location>
</feature>
<evidence type="ECO:0000256" key="6">
    <source>
        <dbReference type="SAM" id="MobiDB-lite"/>
    </source>
</evidence>
<dbReference type="PANTHER" id="PTHR47447">
    <property type="entry name" value="OS03G0856100 PROTEIN"/>
    <property type="match status" value="1"/>
</dbReference>
<dbReference type="OrthoDB" id="185373at2759"/>
<dbReference type="PROSITE" id="PS51375">
    <property type="entry name" value="PPR"/>
    <property type="match status" value="1"/>
</dbReference>
<evidence type="ECO:0000256" key="1">
    <source>
        <dbReference type="ARBA" id="ARBA00006192"/>
    </source>
</evidence>
<dbReference type="AlphaFoldDB" id="A0A127ZB31"/>
<dbReference type="EMBL" id="LK056662">
    <property type="protein sequence ID" value="CDU23340.1"/>
    <property type="molecule type" value="Genomic_DNA"/>
</dbReference>
<dbReference type="PANTHER" id="PTHR47447:SF17">
    <property type="entry name" value="OS12G0638900 PROTEIN"/>
    <property type="match status" value="1"/>
</dbReference>
<dbReference type="Pfam" id="PF01535">
    <property type="entry name" value="PPR"/>
    <property type="match status" value="1"/>
</dbReference>
<evidence type="ECO:0000256" key="4">
    <source>
        <dbReference type="ARBA" id="ARBA00044511"/>
    </source>
</evidence>
<evidence type="ECO:0000256" key="3">
    <source>
        <dbReference type="ARBA" id="ARBA00044493"/>
    </source>
</evidence>
<proteinExistence type="inferred from homology"/>
<dbReference type="InterPro" id="IPR011990">
    <property type="entry name" value="TPR-like_helical_dom_sf"/>
</dbReference>
<comment type="similarity">
    <text evidence="1">Belongs to the CCM1 family.</text>
</comment>